<evidence type="ECO:0000259" key="1">
    <source>
        <dbReference type="Pfam" id="PF18735"/>
    </source>
</evidence>
<sequence>MRNALALFNENINSARHAGALYDYLKLSVTVPASFEDLLRSQIVNSVSAFDKLIHDLVRIGMIEIFTGVRPPTPKYLAEPISIQIHSDLISASIPPKEHIFEQAIFRKLKIVSYQDPAKVADGLSYIWDEGQKWQKISEKMAQPDSVIRTTLKLIADRRNTIVHEADIDSLTNEKLSITKIECEDLTNFLHKCGNEIAKLVIR</sequence>
<accession>S6V136</accession>
<reference evidence="2 3" key="1">
    <citation type="journal article" date="2013" name="PLoS Pathog.">
        <title>Genomic analysis of the Kiwifruit pathogen Pseudomonas syringae pv. actinidiae provides insight into the origins of an emergent plant disease.</title>
        <authorList>
            <person name="McCann H.C."/>
            <person name="Rikkerink E.H."/>
            <person name="Bertels F."/>
            <person name="Fiers M."/>
            <person name="Lu A."/>
            <person name="Rees-George J."/>
            <person name="Andersen M.T."/>
            <person name="Gleave A.P."/>
            <person name="Haubold B."/>
            <person name="Wohlers M.W."/>
            <person name="Guttman D.S."/>
            <person name="Wang P.W."/>
            <person name="Straub C."/>
            <person name="Vanneste J.L."/>
            <person name="Rainey P.B."/>
            <person name="Templeton M.D."/>
        </authorList>
    </citation>
    <scope>NUCLEOTIDE SEQUENCE [LARGE SCALE GENOMIC DNA]</scope>
    <source>
        <strain evidence="2 3">ICMP 18807</strain>
    </source>
</reference>
<evidence type="ECO:0000313" key="3">
    <source>
        <dbReference type="Proteomes" id="UP000015729"/>
    </source>
</evidence>
<comment type="caution">
    <text evidence="2">The sequence shown here is derived from an EMBL/GenBank/DDBJ whole genome shotgun (WGS) entry which is preliminary data.</text>
</comment>
<protein>
    <recommendedName>
        <fullName evidence="1">RiboL-PSP-HEPN domain-containing protein</fullName>
    </recommendedName>
</protein>
<dbReference type="Pfam" id="PF18735">
    <property type="entry name" value="HEPN_RiboL-PSP"/>
    <property type="match status" value="1"/>
</dbReference>
<proteinExistence type="predicted"/>
<dbReference type="Proteomes" id="UP000015729">
    <property type="component" value="Unassembled WGS sequence"/>
</dbReference>
<evidence type="ECO:0000313" key="2">
    <source>
        <dbReference type="EMBL" id="EPN60446.1"/>
    </source>
</evidence>
<dbReference type="AlphaFoldDB" id="S6V136"/>
<dbReference type="EMBL" id="AOKG01000479">
    <property type="protein sequence ID" value="EPN60446.1"/>
    <property type="molecule type" value="Genomic_DNA"/>
</dbReference>
<gene>
    <name evidence="2" type="ORF">A244_07578</name>
</gene>
<name>S6V136_PSESF</name>
<dbReference type="RefSeq" id="WP_017709915.1">
    <property type="nucleotide sequence ID" value="NZ_ANJL01000055.1"/>
</dbReference>
<dbReference type="PATRIC" id="fig|1194404.4.peg.1582"/>
<feature type="domain" description="RiboL-PSP-HEPN" evidence="1">
    <location>
        <begin position="21"/>
        <end position="201"/>
    </location>
</feature>
<organism evidence="2 3">
    <name type="scientific">Pseudomonas syringae pv. actinidiae ICMP 18807</name>
    <dbReference type="NCBI Taxonomy" id="1194404"/>
    <lineage>
        <taxon>Bacteria</taxon>
        <taxon>Pseudomonadati</taxon>
        <taxon>Pseudomonadota</taxon>
        <taxon>Gammaproteobacteria</taxon>
        <taxon>Pseudomonadales</taxon>
        <taxon>Pseudomonadaceae</taxon>
        <taxon>Pseudomonas</taxon>
        <taxon>Pseudomonas syringae</taxon>
    </lineage>
</organism>
<dbReference type="InterPro" id="IPR041519">
    <property type="entry name" value="HEPN_RiboL-PSP"/>
</dbReference>